<protein>
    <submittedName>
        <fullName evidence="2">Uncharacterized protein</fullName>
    </submittedName>
</protein>
<feature type="transmembrane region" description="Helical" evidence="1">
    <location>
        <begin position="6"/>
        <end position="27"/>
    </location>
</feature>
<feature type="transmembrane region" description="Helical" evidence="1">
    <location>
        <begin position="39"/>
        <end position="58"/>
    </location>
</feature>
<dbReference type="Proteomes" id="UP000655883">
    <property type="component" value="Segment"/>
</dbReference>
<keyword evidence="1" id="KW-0812">Transmembrane</keyword>
<dbReference type="EMBL" id="MN988525">
    <property type="protein sequence ID" value="QIG72736.1"/>
    <property type="molecule type" value="Genomic_DNA"/>
</dbReference>
<reference evidence="2 3" key="1">
    <citation type="submission" date="2020-01" db="EMBL/GenBank/DDBJ databases">
        <title>Patterns of diversity and host range of bacteriophage communities associated with bean-nodulatin bacteria.</title>
        <authorList>
            <person name="Vann Cauwenberghe J."/>
            <person name="Santamaria R.I."/>
            <person name="Bustos P."/>
            <person name="Juarez S."/>
            <person name="Gonzalez V."/>
        </authorList>
    </citation>
    <scope>NUCLEOTIDE SEQUENCE [LARGE SCALE GENOMIC DNA]</scope>
    <source>
        <strain evidence="3">RHph</strain>
    </source>
</reference>
<evidence type="ECO:0000313" key="3">
    <source>
        <dbReference type="Proteomes" id="UP000655883"/>
    </source>
</evidence>
<name>A0A7S5RC21_9CAUD</name>
<gene>
    <name evidence="2" type="ORF">EVB97_178</name>
</gene>
<organism evidence="2 3">
    <name type="scientific">Rhizobium phage RHph_Y65</name>
    <dbReference type="NCBI Taxonomy" id="2509785"/>
    <lineage>
        <taxon>Viruses</taxon>
        <taxon>Duplodnaviria</taxon>
        <taxon>Heunggongvirae</taxon>
        <taxon>Uroviricota</taxon>
        <taxon>Caudoviricetes</taxon>
        <taxon>Kleczkowskaviridae</taxon>
        <taxon>Cuauhnahuacvirus</taxon>
        <taxon>Cuauhnahuacvirus Y65</taxon>
    </lineage>
</organism>
<keyword evidence="1" id="KW-1133">Transmembrane helix</keyword>
<sequence>MSIEYFIKLGINLTLSLSCIGMLIIMRQILHKESFTQKRLIMLFTSILIVVILAMIWTDYSFVVYRYLHPAEKSDLILNGN</sequence>
<accession>A0A7S5RC21</accession>
<evidence type="ECO:0000313" key="2">
    <source>
        <dbReference type="EMBL" id="QIG72736.1"/>
    </source>
</evidence>
<proteinExistence type="predicted"/>
<keyword evidence="3" id="KW-1185">Reference proteome</keyword>
<evidence type="ECO:0000256" key="1">
    <source>
        <dbReference type="SAM" id="Phobius"/>
    </source>
</evidence>
<keyword evidence="1" id="KW-0472">Membrane</keyword>